<keyword evidence="3" id="KW-1185">Reference proteome</keyword>
<dbReference type="InterPro" id="IPR046186">
    <property type="entry name" value="DUF6214"/>
</dbReference>
<protein>
    <submittedName>
        <fullName evidence="2">Uncharacterized protein</fullName>
    </submittedName>
</protein>
<dbReference type="EMBL" id="BMVG01000005">
    <property type="protein sequence ID" value="GHE03007.1"/>
    <property type="molecule type" value="Genomic_DNA"/>
</dbReference>
<feature type="compositionally biased region" description="Basic and acidic residues" evidence="1">
    <location>
        <begin position="96"/>
        <end position="113"/>
    </location>
</feature>
<organism evidence="2 3">
    <name type="scientific">Streptomyces alanosinicus</name>
    <dbReference type="NCBI Taxonomy" id="68171"/>
    <lineage>
        <taxon>Bacteria</taxon>
        <taxon>Bacillati</taxon>
        <taxon>Actinomycetota</taxon>
        <taxon>Actinomycetes</taxon>
        <taxon>Kitasatosporales</taxon>
        <taxon>Streptomycetaceae</taxon>
        <taxon>Streptomyces</taxon>
    </lineage>
</organism>
<name>A0A918YHG7_9ACTN</name>
<proteinExistence type="predicted"/>
<feature type="region of interest" description="Disordered" evidence="1">
    <location>
        <begin position="91"/>
        <end position="144"/>
    </location>
</feature>
<dbReference type="Proteomes" id="UP000655443">
    <property type="component" value="Unassembled WGS sequence"/>
</dbReference>
<dbReference type="AlphaFoldDB" id="A0A918YHG7"/>
<evidence type="ECO:0000313" key="2">
    <source>
        <dbReference type="EMBL" id="GHE03007.1"/>
    </source>
</evidence>
<comment type="caution">
    <text evidence="2">The sequence shown here is derived from an EMBL/GenBank/DDBJ whole genome shotgun (WGS) entry which is preliminary data.</text>
</comment>
<evidence type="ECO:0000313" key="3">
    <source>
        <dbReference type="Proteomes" id="UP000655443"/>
    </source>
</evidence>
<reference evidence="2" key="1">
    <citation type="journal article" date="2014" name="Int. J. Syst. Evol. Microbiol.">
        <title>Complete genome sequence of Corynebacterium casei LMG S-19264T (=DSM 44701T), isolated from a smear-ripened cheese.</title>
        <authorList>
            <consortium name="US DOE Joint Genome Institute (JGI-PGF)"/>
            <person name="Walter F."/>
            <person name="Albersmeier A."/>
            <person name="Kalinowski J."/>
            <person name="Ruckert C."/>
        </authorList>
    </citation>
    <scope>NUCLEOTIDE SEQUENCE</scope>
    <source>
        <strain evidence="2">JCM 4714</strain>
    </source>
</reference>
<accession>A0A918YHG7</accession>
<evidence type="ECO:0000256" key="1">
    <source>
        <dbReference type="SAM" id="MobiDB-lite"/>
    </source>
</evidence>
<gene>
    <name evidence="2" type="ORF">GCM10010339_28580</name>
</gene>
<sequence length="309" mass="33210">MLKASLLNLSDRNTEDGAVSVWPAWKVREHGGTTSWFQVRLAFPDGAHVDALAVLHGGCVSIEDVSAQPALSFADLTALARWIEGPLFASCGVPARRPDEEEGDQRPAGRDEGELPAGRGEGELPARRDEAEWPARRLEDMRPQAAPVAVQPTAPRTDGQLHVPCAVGQLADLPAHEQVTAPRTHEQVAVPGAPEQVAAPGAHEQLAAPRACEQPAPREAECPQGRHAPEAGDTVEAVFGVGPWRARPGWPRGVEGRRLVAREYRAAQAGGVDPVLAVMTATGRSRRRSLRLIAQARDAGFLTRHARRR</sequence>
<feature type="compositionally biased region" description="Basic and acidic residues" evidence="1">
    <location>
        <begin position="120"/>
        <end position="142"/>
    </location>
</feature>
<dbReference type="Pfam" id="PF19720">
    <property type="entry name" value="DUF6214"/>
    <property type="match status" value="2"/>
</dbReference>
<reference evidence="2" key="2">
    <citation type="submission" date="2020-09" db="EMBL/GenBank/DDBJ databases">
        <authorList>
            <person name="Sun Q."/>
            <person name="Ohkuma M."/>
        </authorList>
    </citation>
    <scope>NUCLEOTIDE SEQUENCE</scope>
    <source>
        <strain evidence="2">JCM 4714</strain>
    </source>
</reference>